<evidence type="ECO:0000256" key="1">
    <source>
        <dbReference type="SAM" id="Phobius"/>
    </source>
</evidence>
<evidence type="ECO:0000313" key="3">
    <source>
        <dbReference type="Proteomes" id="UP000294739"/>
    </source>
</evidence>
<keyword evidence="3" id="KW-1185">Reference proteome</keyword>
<dbReference type="InterPro" id="IPR031563">
    <property type="entry name" value="MOT1/MOT2"/>
</dbReference>
<reference evidence="2 3" key="1">
    <citation type="submission" date="2019-03" db="EMBL/GenBank/DDBJ databases">
        <title>Draft genome sequences of novel Actinobacteria.</title>
        <authorList>
            <person name="Sahin N."/>
            <person name="Ay H."/>
            <person name="Saygin H."/>
        </authorList>
    </citation>
    <scope>NUCLEOTIDE SEQUENCE [LARGE SCALE GENOMIC DNA]</scope>
    <source>
        <strain evidence="2 3">5K138</strain>
    </source>
</reference>
<name>A0A4V2Z245_9ACTN</name>
<evidence type="ECO:0008006" key="4">
    <source>
        <dbReference type="Google" id="ProtNLM"/>
    </source>
</evidence>
<dbReference type="PANTHER" id="PTHR31970:SF9">
    <property type="entry name" value="MOLYBDATE TRANSPORTER 2"/>
    <property type="match status" value="1"/>
</dbReference>
<feature type="transmembrane region" description="Helical" evidence="1">
    <location>
        <begin position="290"/>
        <end position="307"/>
    </location>
</feature>
<dbReference type="RefSeq" id="WP_131897616.1">
    <property type="nucleotide sequence ID" value="NZ_SMKZ01000030.1"/>
</dbReference>
<feature type="transmembrane region" description="Helical" evidence="1">
    <location>
        <begin position="83"/>
        <end position="105"/>
    </location>
</feature>
<feature type="transmembrane region" description="Helical" evidence="1">
    <location>
        <begin position="44"/>
        <end position="63"/>
    </location>
</feature>
<feature type="transmembrane region" description="Helical" evidence="1">
    <location>
        <begin position="112"/>
        <end position="134"/>
    </location>
</feature>
<feature type="transmembrane region" description="Helical" evidence="1">
    <location>
        <begin position="345"/>
        <end position="374"/>
    </location>
</feature>
<keyword evidence="1" id="KW-1133">Transmembrane helix</keyword>
<keyword evidence="1" id="KW-0812">Transmembrane</keyword>
<feature type="transmembrane region" description="Helical" evidence="1">
    <location>
        <begin position="314"/>
        <end position="333"/>
    </location>
</feature>
<gene>
    <name evidence="2" type="ORF">E1269_19580</name>
</gene>
<dbReference type="GO" id="GO:0015098">
    <property type="term" value="F:molybdate ion transmembrane transporter activity"/>
    <property type="evidence" value="ECO:0007669"/>
    <property type="project" value="InterPro"/>
</dbReference>
<feature type="transmembrane region" description="Helical" evidence="1">
    <location>
        <begin position="146"/>
        <end position="165"/>
    </location>
</feature>
<dbReference type="PANTHER" id="PTHR31970">
    <property type="match status" value="1"/>
</dbReference>
<feature type="transmembrane region" description="Helical" evidence="1">
    <location>
        <begin position="172"/>
        <end position="188"/>
    </location>
</feature>
<evidence type="ECO:0000313" key="2">
    <source>
        <dbReference type="EMBL" id="TDE07438.1"/>
    </source>
</evidence>
<feature type="transmembrane region" description="Helical" evidence="1">
    <location>
        <begin position="208"/>
        <end position="230"/>
    </location>
</feature>
<dbReference type="EMBL" id="SMKZ01000030">
    <property type="protein sequence ID" value="TDE07438.1"/>
    <property type="molecule type" value="Genomic_DNA"/>
</dbReference>
<keyword evidence="1" id="KW-0472">Membrane</keyword>
<comment type="caution">
    <text evidence="2">The sequence shown here is derived from an EMBL/GenBank/DDBJ whole genome shotgun (WGS) entry which is preliminary data.</text>
</comment>
<dbReference type="AlphaFoldDB" id="A0A4V2Z245"/>
<proteinExistence type="predicted"/>
<dbReference type="Proteomes" id="UP000294739">
    <property type="component" value="Unassembled WGS sequence"/>
</dbReference>
<organism evidence="2 3">
    <name type="scientific">Jiangella asiatica</name>
    <dbReference type="NCBI Taxonomy" id="2530372"/>
    <lineage>
        <taxon>Bacteria</taxon>
        <taxon>Bacillati</taxon>
        <taxon>Actinomycetota</taxon>
        <taxon>Actinomycetes</taxon>
        <taxon>Jiangellales</taxon>
        <taxon>Jiangellaceae</taxon>
        <taxon>Jiangella</taxon>
    </lineage>
</organism>
<dbReference type="OrthoDB" id="7361398at2"/>
<sequence>MAEALAGADRPAWWQSAVAATADLGIFLPIAVMLVVVNGLSATAVLVCAGLLYLLVAFVYRVPVPVQPMKAMTALAIASELPAPVIAAGALTIGALFVLLGLTGLLDRLAPLVPLAVVRGVQLAVGLALAKVAYGLVAHPAAAFTAPPSPLVTAVGAAVLVAVFVRWPRAGLALAMAAAVVVVAVSTPDGTTWGPAAVDLPELTLESFGLAAVLLVVPQAPLTVTSSCIATADAARHYFGPRAGRVRTGRLALTVGAGNLLSGLAAGMPMCHGSGGVSAHHRFGGRIGSTPAIAGAGLLVVGVVLGADFARRAGAFPIPVLVALLVTAALWHVRLLASLRRRRDWVIALAVGGGSLVVNLGVLVVLAMVTWWAVPALRRSPTMR</sequence>
<feature type="transmembrane region" description="Helical" evidence="1">
    <location>
        <begin position="251"/>
        <end position="270"/>
    </location>
</feature>
<protein>
    <recommendedName>
        <fullName evidence="4">Sulfate permease</fullName>
    </recommendedName>
</protein>
<dbReference type="InParanoid" id="A0A4V2Z245"/>
<dbReference type="Pfam" id="PF16983">
    <property type="entry name" value="MFS_MOT1"/>
    <property type="match status" value="2"/>
</dbReference>
<accession>A0A4V2Z245</accession>
<feature type="transmembrane region" description="Helical" evidence="1">
    <location>
        <begin position="12"/>
        <end position="37"/>
    </location>
</feature>